<dbReference type="SUPFAM" id="SSF56752">
    <property type="entry name" value="D-aminoacid aminotransferase-like PLP-dependent enzymes"/>
    <property type="match status" value="1"/>
</dbReference>
<sequence>MHSLPLYDMLQCHVKMSSLLGPSLPIPNLLVPANEKLLAWVGDEIVPRECDYVFDSFDQGGDSVWEGLQVYNGKIFKLEEHLDK</sequence>
<dbReference type="InterPro" id="IPR050571">
    <property type="entry name" value="Class-IV_PLP-Dep_Aminotrnsfr"/>
</dbReference>
<proteinExistence type="inferred from homology"/>
<reference evidence="2 3" key="1">
    <citation type="submission" date="2024-08" db="EMBL/GenBank/DDBJ databases">
        <title>Insights into the chromosomal genome structure of Flemingia macrophylla.</title>
        <authorList>
            <person name="Ding Y."/>
            <person name="Zhao Y."/>
            <person name="Bi W."/>
            <person name="Wu M."/>
            <person name="Zhao G."/>
            <person name="Gong Y."/>
            <person name="Li W."/>
            <person name="Zhang P."/>
        </authorList>
    </citation>
    <scope>NUCLEOTIDE SEQUENCE [LARGE SCALE GENOMIC DNA]</scope>
    <source>
        <strain evidence="2">DYQJB</strain>
        <tissue evidence="2">Leaf</tissue>
    </source>
</reference>
<dbReference type="EMBL" id="JBGMDY010000008">
    <property type="protein sequence ID" value="KAL2325471.1"/>
    <property type="molecule type" value="Genomic_DNA"/>
</dbReference>
<dbReference type="Proteomes" id="UP001603857">
    <property type="component" value="Unassembled WGS sequence"/>
</dbReference>
<dbReference type="Gene3D" id="3.30.470.10">
    <property type="match status" value="1"/>
</dbReference>
<gene>
    <name evidence="2" type="ORF">Fmac_024529</name>
</gene>
<dbReference type="AlphaFoldDB" id="A0ABD1LPM5"/>
<evidence type="ECO:0000313" key="3">
    <source>
        <dbReference type="Proteomes" id="UP001603857"/>
    </source>
</evidence>
<dbReference type="PANTHER" id="PTHR42743">
    <property type="entry name" value="AMINO-ACID AMINOTRANSFERASE"/>
    <property type="match status" value="1"/>
</dbReference>
<dbReference type="PANTHER" id="PTHR42743:SF11">
    <property type="entry name" value="AMINODEOXYCHORISMATE LYASE"/>
    <property type="match status" value="1"/>
</dbReference>
<protein>
    <submittedName>
        <fullName evidence="2">Uncharacterized protein</fullName>
    </submittedName>
</protein>
<dbReference type="InterPro" id="IPR043131">
    <property type="entry name" value="BCAT-like_N"/>
</dbReference>
<comment type="caution">
    <text evidence="2">The sequence shown here is derived from an EMBL/GenBank/DDBJ whole genome shotgun (WGS) entry which is preliminary data.</text>
</comment>
<evidence type="ECO:0000313" key="2">
    <source>
        <dbReference type="EMBL" id="KAL2325471.1"/>
    </source>
</evidence>
<organism evidence="2 3">
    <name type="scientific">Flemingia macrophylla</name>
    <dbReference type="NCBI Taxonomy" id="520843"/>
    <lineage>
        <taxon>Eukaryota</taxon>
        <taxon>Viridiplantae</taxon>
        <taxon>Streptophyta</taxon>
        <taxon>Embryophyta</taxon>
        <taxon>Tracheophyta</taxon>
        <taxon>Spermatophyta</taxon>
        <taxon>Magnoliopsida</taxon>
        <taxon>eudicotyledons</taxon>
        <taxon>Gunneridae</taxon>
        <taxon>Pentapetalae</taxon>
        <taxon>rosids</taxon>
        <taxon>fabids</taxon>
        <taxon>Fabales</taxon>
        <taxon>Fabaceae</taxon>
        <taxon>Papilionoideae</taxon>
        <taxon>50 kb inversion clade</taxon>
        <taxon>NPAAA clade</taxon>
        <taxon>indigoferoid/millettioid clade</taxon>
        <taxon>Phaseoleae</taxon>
        <taxon>Flemingia</taxon>
    </lineage>
</organism>
<dbReference type="InterPro" id="IPR036038">
    <property type="entry name" value="Aminotransferase-like"/>
</dbReference>
<keyword evidence="3" id="KW-1185">Reference proteome</keyword>
<accession>A0ABD1LPM5</accession>
<evidence type="ECO:0000256" key="1">
    <source>
        <dbReference type="ARBA" id="ARBA00009320"/>
    </source>
</evidence>
<name>A0ABD1LPM5_9FABA</name>
<comment type="similarity">
    <text evidence="1">Belongs to the class-IV pyridoxal-phosphate-dependent aminotransferase family.</text>
</comment>